<proteinExistence type="predicted"/>
<gene>
    <name evidence="2" type="ORF">Apau_0459</name>
</gene>
<dbReference type="RefSeq" id="WP_006300046.1">
    <property type="nucleotide sequence ID" value="NZ_CM001022.1"/>
</dbReference>
<accession>E3CZW1</accession>
<sequence>MTRRGALAARRFWTGGILTEIPVDLNGLFRSLGIRVYLHGSGGVDAACSRLAGRVTLSLNAQMPPPRRRFTAAHELGHLVLGHAPVLPGRPRLAWQEREADDFASELLMPAWALRRDSALLLPPGQRELVLARRFRVSRQAMGLRLARLGCLPSPKTEPPPDRSVEALFP</sequence>
<protein>
    <recommendedName>
        <fullName evidence="1">IrrE N-terminal-like domain-containing protein</fullName>
    </recommendedName>
</protein>
<organism evidence="2 3">
    <name type="scientific">Aminomonas paucivorans DSM 12260</name>
    <dbReference type="NCBI Taxonomy" id="584708"/>
    <lineage>
        <taxon>Bacteria</taxon>
        <taxon>Thermotogati</taxon>
        <taxon>Synergistota</taxon>
        <taxon>Synergistia</taxon>
        <taxon>Synergistales</taxon>
        <taxon>Synergistaceae</taxon>
        <taxon>Aminomonas</taxon>
    </lineage>
</organism>
<dbReference type="AlphaFoldDB" id="E3CZW1"/>
<keyword evidence="3" id="KW-1185">Reference proteome</keyword>
<dbReference type="OrthoDB" id="4252at2"/>
<dbReference type="Gene3D" id="1.10.10.2910">
    <property type="match status" value="1"/>
</dbReference>
<feature type="domain" description="IrrE N-terminal-like" evidence="1">
    <location>
        <begin position="32"/>
        <end position="146"/>
    </location>
</feature>
<dbReference type="EMBL" id="CM001022">
    <property type="protein sequence ID" value="EFQ22893.1"/>
    <property type="molecule type" value="Genomic_DNA"/>
</dbReference>
<dbReference type="PANTHER" id="PTHR43236">
    <property type="entry name" value="ANTITOXIN HIGA1"/>
    <property type="match status" value="1"/>
</dbReference>
<dbReference type="STRING" id="584708.Apau_0459"/>
<evidence type="ECO:0000259" key="1">
    <source>
        <dbReference type="Pfam" id="PF06114"/>
    </source>
</evidence>
<evidence type="ECO:0000313" key="3">
    <source>
        <dbReference type="Proteomes" id="UP000005096"/>
    </source>
</evidence>
<dbReference type="PaxDb" id="584708-Apau_0459"/>
<dbReference type="PANTHER" id="PTHR43236:SF1">
    <property type="entry name" value="BLL7220 PROTEIN"/>
    <property type="match status" value="1"/>
</dbReference>
<reference evidence="2 3" key="1">
    <citation type="journal article" date="2010" name="Stand. Genomic Sci.">
        <title>Non-contiguous finished genome sequence of Aminomonas paucivorans type strain (GLU-3).</title>
        <authorList>
            <person name="Pitluck S."/>
            <person name="Yasawong M."/>
            <person name="Held B."/>
            <person name="Lapidus A."/>
            <person name="Nolan M."/>
            <person name="Copeland A."/>
            <person name="Lucas S."/>
            <person name="Del Rio T.G."/>
            <person name="Tice H."/>
            <person name="Cheng J.F."/>
            <person name="Chertkov O."/>
            <person name="Goodwin L."/>
            <person name="Tapia R."/>
            <person name="Han C."/>
            <person name="Liolios K."/>
            <person name="Ivanova N."/>
            <person name="Mavromatis K."/>
            <person name="Ovchinnikova G."/>
            <person name="Pati A."/>
            <person name="Chen A."/>
            <person name="Palaniappan K."/>
            <person name="Land M."/>
            <person name="Hauser L."/>
            <person name="Chang Y.J."/>
            <person name="Jeffries C.D."/>
            <person name="Pukall R."/>
            <person name="Spring S."/>
            <person name="Rohde M."/>
            <person name="Sikorski J."/>
            <person name="Goker M."/>
            <person name="Woyke T."/>
            <person name="Bristow J."/>
            <person name="Eisen J.A."/>
            <person name="Markowitz V."/>
            <person name="Hugenholtz P."/>
            <person name="Kyrpides N.C."/>
            <person name="Klenk H.P."/>
        </authorList>
    </citation>
    <scope>NUCLEOTIDE SEQUENCE [LARGE SCALE GENOMIC DNA]</scope>
    <source>
        <strain evidence="2 3">DSM 12260</strain>
    </source>
</reference>
<dbReference type="Proteomes" id="UP000005096">
    <property type="component" value="Chromosome"/>
</dbReference>
<evidence type="ECO:0000313" key="2">
    <source>
        <dbReference type="EMBL" id="EFQ22893.1"/>
    </source>
</evidence>
<dbReference type="InterPro" id="IPR010359">
    <property type="entry name" value="IrrE_HExxH"/>
</dbReference>
<name>E3CZW1_9BACT</name>
<dbReference type="InterPro" id="IPR052345">
    <property type="entry name" value="Rad_response_metalloprotease"/>
</dbReference>
<dbReference type="eggNOG" id="COG2856">
    <property type="taxonomic scope" value="Bacteria"/>
</dbReference>
<dbReference type="Pfam" id="PF06114">
    <property type="entry name" value="Peptidase_M78"/>
    <property type="match status" value="1"/>
</dbReference>
<dbReference type="HOGENOM" id="CLU_084682_3_0_0"/>